<protein>
    <submittedName>
        <fullName evidence="7">Serine/threonine protein kinase</fullName>
    </submittedName>
</protein>
<reference evidence="8" key="1">
    <citation type="submission" date="2016-06" db="EMBL/GenBank/DDBJ databases">
        <title>Parallel loss of symbiosis genes in relatives of nitrogen-fixing non-legume Parasponia.</title>
        <authorList>
            <person name="Van Velzen R."/>
            <person name="Holmer R."/>
            <person name="Bu F."/>
            <person name="Rutten L."/>
            <person name="Van Zeijl A."/>
            <person name="Liu W."/>
            <person name="Santuari L."/>
            <person name="Cao Q."/>
            <person name="Sharma T."/>
            <person name="Shen D."/>
            <person name="Roswanjaya Y."/>
            <person name="Wardhani T."/>
            <person name="Kalhor M.S."/>
            <person name="Jansen J."/>
            <person name="Van den Hoogen J."/>
            <person name="Gungor B."/>
            <person name="Hartog M."/>
            <person name="Hontelez J."/>
            <person name="Verver J."/>
            <person name="Yang W.-C."/>
            <person name="Schijlen E."/>
            <person name="Repin R."/>
            <person name="Schilthuizen M."/>
            <person name="Schranz E."/>
            <person name="Heidstra R."/>
            <person name="Miyata K."/>
            <person name="Fedorova E."/>
            <person name="Kohlen W."/>
            <person name="Bisseling T."/>
            <person name="Smit S."/>
            <person name="Geurts R."/>
        </authorList>
    </citation>
    <scope>NUCLEOTIDE SEQUENCE [LARGE SCALE GENOMIC DNA]</scope>
    <source>
        <strain evidence="8">cv. WU1-14</strain>
    </source>
</reference>
<evidence type="ECO:0000256" key="1">
    <source>
        <dbReference type="ARBA" id="ARBA00022527"/>
    </source>
</evidence>
<keyword evidence="8" id="KW-1185">Reference proteome</keyword>
<dbReference type="InterPro" id="IPR008271">
    <property type="entry name" value="Ser/Thr_kinase_AS"/>
</dbReference>
<accession>A0A2P5AI73</accession>
<sequence>MKHSLASGFDPKRTMLLSQLFHRCVLIKRNHFRGLSLSIVKLCSKQILCGLALLKDAGIIHCDLKAENIFLCTRGTFHMLTQTSSGDPSSGKWIHSLDLLT</sequence>
<keyword evidence="1 7" id="KW-0723">Serine/threonine-protein kinase</keyword>
<dbReference type="PROSITE" id="PS50011">
    <property type="entry name" value="PROTEIN_KINASE_DOM"/>
    <property type="match status" value="1"/>
</dbReference>
<dbReference type="InterPro" id="IPR050494">
    <property type="entry name" value="Ser_Thr_dual-spec_kinase"/>
</dbReference>
<dbReference type="PROSITE" id="PS00108">
    <property type="entry name" value="PROTEIN_KINASE_ST"/>
    <property type="match status" value="1"/>
</dbReference>
<keyword evidence="2" id="KW-0808">Transferase</keyword>
<proteinExistence type="predicted"/>
<dbReference type="InterPro" id="IPR011009">
    <property type="entry name" value="Kinase-like_dom_sf"/>
</dbReference>
<dbReference type="GO" id="GO:0004713">
    <property type="term" value="F:protein tyrosine kinase activity"/>
    <property type="evidence" value="ECO:0007669"/>
    <property type="project" value="TreeGrafter"/>
</dbReference>
<dbReference type="AlphaFoldDB" id="A0A2P5AI73"/>
<organism evidence="7 8">
    <name type="scientific">Parasponia andersonii</name>
    <name type="common">Sponia andersonii</name>
    <dbReference type="NCBI Taxonomy" id="3476"/>
    <lineage>
        <taxon>Eukaryota</taxon>
        <taxon>Viridiplantae</taxon>
        <taxon>Streptophyta</taxon>
        <taxon>Embryophyta</taxon>
        <taxon>Tracheophyta</taxon>
        <taxon>Spermatophyta</taxon>
        <taxon>Magnoliopsida</taxon>
        <taxon>eudicotyledons</taxon>
        <taxon>Gunneridae</taxon>
        <taxon>Pentapetalae</taxon>
        <taxon>rosids</taxon>
        <taxon>fabids</taxon>
        <taxon>Rosales</taxon>
        <taxon>Cannabaceae</taxon>
        <taxon>Parasponia</taxon>
    </lineage>
</organism>
<keyword evidence="5" id="KW-0067">ATP-binding</keyword>
<gene>
    <name evidence="7" type="ORF">PanWU01x14_330210</name>
</gene>
<dbReference type="PANTHER" id="PTHR24058">
    <property type="entry name" value="DUAL SPECIFICITY PROTEIN KINASE"/>
    <property type="match status" value="1"/>
</dbReference>
<evidence type="ECO:0000256" key="4">
    <source>
        <dbReference type="ARBA" id="ARBA00022777"/>
    </source>
</evidence>
<evidence type="ECO:0000256" key="2">
    <source>
        <dbReference type="ARBA" id="ARBA00022679"/>
    </source>
</evidence>
<dbReference type="STRING" id="3476.A0A2P5AI73"/>
<dbReference type="GO" id="GO:0004674">
    <property type="term" value="F:protein serine/threonine kinase activity"/>
    <property type="evidence" value="ECO:0007669"/>
    <property type="project" value="UniProtKB-KW"/>
</dbReference>
<name>A0A2P5AI73_PARAD</name>
<dbReference type="OrthoDB" id="9332038at2759"/>
<dbReference type="InterPro" id="IPR000719">
    <property type="entry name" value="Prot_kinase_dom"/>
</dbReference>
<dbReference type="EMBL" id="JXTB01000578">
    <property type="protein sequence ID" value="PON36220.1"/>
    <property type="molecule type" value="Genomic_DNA"/>
</dbReference>
<evidence type="ECO:0000313" key="8">
    <source>
        <dbReference type="Proteomes" id="UP000237105"/>
    </source>
</evidence>
<evidence type="ECO:0000313" key="7">
    <source>
        <dbReference type="EMBL" id="PON36220.1"/>
    </source>
</evidence>
<dbReference type="GO" id="GO:0005737">
    <property type="term" value="C:cytoplasm"/>
    <property type="evidence" value="ECO:0007669"/>
    <property type="project" value="TreeGrafter"/>
</dbReference>
<comment type="caution">
    <text evidence="7">The sequence shown here is derived from an EMBL/GenBank/DDBJ whole genome shotgun (WGS) entry which is preliminary data.</text>
</comment>
<feature type="domain" description="Protein kinase" evidence="6">
    <location>
        <begin position="1"/>
        <end position="101"/>
    </location>
</feature>
<evidence type="ECO:0000256" key="3">
    <source>
        <dbReference type="ARBA" id="ARBA00022741"/>
    </source>
</evidence>
<evidence type="ECO:0000256" key="5">
    <source>
        <dbReference type="ARBA" id="ARBA00022840"/>
    </source>
</evidence>
<dbReference type="GO" id="GO:0005524">
    <property type="term" value="F:ATP binding"/>
    <property type="evidence" value="ECO:0007669"/>
    <property type="project" value="UniProtKB-KW"/>
</dbReference>
<dbReference type="Gene3D" id="1.10.510.10">
    <property type="entry name" value="Transferase(Phosphotransferase) domain 1"/>
    <property type="match status" value="1"/>
</dbReference>
<dbReference type="SUPFAM" id="SSF56112">
    <property type="entry name" value="Protein kinase-like (PK-like)"/>
    <property type="match status" value="1"/>
</dbReference>
<dbReference type="Proteomes" id="UP000237105">
    <property type="component" value="Unassembled WGS sequence"/>
</dbReference>
<evidence type="ECO:0000259" key="6">
    <source>
        <dbReference type="PROSITE" id="PS50011"/>
    </source>
</evidence>
<keyword evidence="4 7" id="KW-0418">Kinase</keyword>
<dbReference type="PANTHER" id="PTHR24058:SF17">
    <property type="entry name" value="HOMEODOMAIN INTERACTING PROTEIN KINASE, ISOFORM D"/>
    <property type="match status" value="1"/>
</dbReference>
<keyword evidence="3" id="KW-0547">Nucleotide-binding</keyword>